<organism evidence="1">
    <name type="scientific">uncultured Caudovirales phage</name>
    <dbReference type="NCBI Taxonomy" id="2100421"/>
    <lineage>
        <taxon>Viruses</taxon>
        <taxon>Duplodnaviria</taxon>
        <taxon>Heunggongvirae</taxon>
        <taxon>Uroviricota</taxon>
        <taxon>Caudoviricetes</taxon>
        <taxon>Peduoviridae</taxon>
        <taxon>Maltschvirus</taxon>
        <taxon>Maltschvirus maltsch</taxon>
    </lineage>
</organism>
<gene>
    <name evidence="1" type="ORF">UFOVP112_382</name>
</gene>
<dbReference type="EMBL" id="LR796233">
    <property type="protein sequence ID" value="CAB4129284.1"/>
    <property type="molecule type" value="Genomic_DNA"/>
</dbReference>
<accession>A0A6J5L4C8</accession>
<protein>
    <submittedName>
        <fullName evidence="1">Uncharacterized protein</fullName>
    </submittedName>
</protein>
<sequence length="57" mass="6989">MWPYMVTLNVDWPEIEEVANWLTQNVGRSNCKVKPWHDQFYFKQQKDAVLFTLKWTK</sequence>
<proteinExistence type="predicted"/>
<name>A0A6J5L4C8_9CAUD</name>
<reference evidence="1" key="1">
    <citation type="submission" date="2020-04" db="EMBL/GenBank/DDBJ databases">
        <authorList>
            <person name="Chiriac C."/>
            <person name="Salcher M."/>
            <person name="Ghai R."/>
            <person name="Kavagutti S V."/>
        </authorList>
    </citation>
    <scope>NUCLEOTIDE SEQUENCE</scope>
</reference>
<evidence type="ECO:0000313" key="1">
    <source>
        <dbReference type="EMBL" id="CAB4129284.1"/>
    </source>
</evidence>